<gene>
    <name evidence="1" type="ORF">g.68547</name>
</gene>
<name>A0A2S2QE43_9HEMI</name>
<sequence>MFEKASKLLQKSETSSPEIFYIMNELKTNSSTRINEKFYGSNFITCKNKLSVSNINTIKKDFDMFYNTALTYLSNHFDYEYSPLKFLEPLCLKSNLLLYQDIAKIIEVFGLVDVISLDEIFEEFTIIKPAIPTVSFKNNLTVYEKWLELLSIQKLKNFEILLEFILSIPPSNSHVERVFSMMKLKWTDVRNRCSVDLIKNELMITLNILPSTNSSCTDFVNLVKDDTAFLNAVKSQKKYNWKN</sequence>
<evidence type="ECO:0000313" key="1">
    <source>
        <dbReference type="EMBL" id="MBY75963.1"/>
    </source>
</evidence>
<protein>
    <recommendedName>
        <fullName evidence="2">HAT C-terminal dimerisation domain-containing protein</fullName>
    </recommendedName>
</protein>
<evidence type="ECO:0008006" key="2">
    <source>
        <dbReference type="Google" id="ProtNLM"/>
    </source>
</evidence>
<organism evidence="1">
    <name type="scientific">Sipha flava</name>
    <name type="common">yellow sugarcane aphid</name>
    <dbReference type="NCBI Taxonomy" id="143950"/>
    <lineage>
        <taxon>Eukaryota</taxon>
        <taxon>Metazoa</taxon>
        <taxon>Ecdysozoa</taxon>
        <taxon>Arthropoda</taxon>
        <taxon>Hexapoda</taxon>
        <taxon>Insecta</taxon>
        <taxon>Pterygota</taxon>
        <taxon>Neoptera</taxon>
        <taxon>Paraneoptera</taxon>
        <taxon>Hemiptera</taxon>
        <taxon>Sternorrhyncha</taxon>
        <taxon>Aphidomorpha</taxon>
        <taxon>Aphidoidea</taxon>
        <taxon>Aphididae</taxon>
        <taxon>Sipha</taxon>
    </lineage>
</organism>
<proteinExistence type="predicted"/>
<dbReference type="AlphaFoldDB" id="A0A2S2QE43"/>
<reference evidence="1" key="1">
    <citation type="submission" date="2018-04" db="EMBL/GenBank/DDBJ databases">
        <title>Transcriptome assembly of Sipha flava.</title>
        <authorList>
            <person name="Scully E.D."/>
            <person name="Geib S.M."/>
            <person name="Palmer N.A."/>
            <person name="Koch K."/>
            <person name="Bradshaw J."/>
            <person name="Heng-Moss T."/>
            <person name="Sarath G."/>
        </authorList>
    </citation>
    <scope>NUCLEOTIDE SEQUENCE</scope>
</reference>
<accession>A0A2S2QE43</accession>
<dbReference type="EMBL" id="GGMS01006760">
    <property type="protein sequence ID" value="MBY75963.1"/>
    <property type="molecule type" value="Transcribed_RNA"/>
</dbReference>